<evidence type="ECO:0000313" key="2">
    <source>
        <dbReference type="EMBL" id="GHH98779.1"/>
    </source>
</evidence>
<proteinExistence type="predicted"/>
<comment type="caution">
    <text evidence="2">The sequence shown here is derived from an EMBL/GenBank/DDBJ whole genome shotgun (WGS) entry which is preliminary data.</text>
</comment>
<keyword evidence="3" id="KW-1185">Reference proteome</keyword>
<sequence length="112" mass="12389">MPMEQETMTMLIGGFSFVMGVTFIAVLLLLFSKKRKSFRTAYSLVLGFLLFFSGAVGQALNAIRFDVNHPMASEEISLRLGMAGVLWAVSMVFLVLGLIRFSTSKKLNADPF</sequence>
<dbReference type="EMBL" id="BNDS01000008">
    <property type="protein sequence ID" value="GHH98779.1"/>
    <property type="molecule type" value="Genomic_DNA"/>
</dbReference>
<keyword evidence="1" id="KW-1133">Transmembrane helix</keyword>
<evidence type="ECO:0000256" key="1">
    <source>
        <dbReference type="SAM" id="Phobius"/>
    </source>
</evidence>
<protein>
    <submittedName>
        <fullName evidence="2">Uncharacterized protein</fullName>
    </submittedName>
</protein>
<name>A0ABQ3N3R2_9BACI</name>
<keyword evidence="1" id="KW-0812">Transmembrane</keyword>
<organism evidence="2 3">
    <name type="scientific">Neobacillus kokaensis</name>
    <dbReference type="NCBI Taxonomy" id="2759023"/>
    <lineage>
        <taxon>Bacteria</taxon>
        <taxon>Bacillati</taxon>
        <taxon>Bacillota</taxon>
        <taxon>Bacilli</taxon>
        <taxon>Bacillales</taxon>
        <taxon>Bacillaceae</taxon>
        <taxon>Neobacillus</taxon>
    </lineage>
</organism>
<feature type="transmembrane region" description="Helical" evidence="1">
    <location>
        <begin position="12"/>
        <end position="30"/>
    </location>
</feature>
<keyword evidence="1" id="KW-0472">Membrane</keyword>
<reference evidence="2 3" key="1">
    <citation type="journal article" date="2022" name="Int. J. Syst. Evol. Microbiol.">
        <title>Neobacillus kokaensis sp. nov., isolated from soil.</title>
        <authorList>
            <person name="Yuki K."/>
            <person name="Matsubara H."/>
            <person name="Yamaguchi S."/>
        </authorList>
    </citation>
    <scope>NUCLEOTIDE SEQUENCE [LARGE SCALE GENOMIC DNA]</scope>
    <source>
        <strain evidence="2 3">LOB 377</strain>
    </source>
</reference>
<dbReference type="Proteomes" id="UP000637074">
    <property type="component" value="Unassembled WGS sequence"/>
</dbReference>
<evidence type="ECO:0000313" key="3">
    <source>
        <dbReference type="Proteomes" id="UP000637074"/>
    </source>
</evidence>
<accession>A0ABQ3N3R2</accession>
<feature type="transmembrane region" description="Helical" evidence="1">
    <location>
        <begin position="80"/>
        <end position="99"/>
    </location>
</feature>
<gene>
    <name evidence="2" type="ORF">AM1BK_23220</name>
</gene>
<feature type="transmembrane region" description="Helical" evidence="1">
    <location>
        <begin position="42"/>
        <end position="60"/>
    </location>
</feature>